<keyword evidence="2" id="KW-1185">Reference proteome</keyword>
<evidence type="ECO:0000313" key="2">
    <source>
        <dbReference type="Proteomes" id="UP000632222"/>
    </source>
</evidence>
<organism evidence="1 2">
    <name type="scientific">Deinococcus roseus</name>
    <dbReference type="NCBI Taxonomy" id="392414"/>
    <lineage>
        <taxon>Bacteria</taxon>
        <taxon>Thermotogati</taxon>
        <taxon>Deinococcota</taxon>
        <taxon>Deinococci</taxon>
        <taxon>Deinococcales</taxon>
        <taxon>Deinococcaceae</taxon>
        <taxon>Deinococcus</taxon>
    </lineage>
</organism>
<dbReference type="EMBL" id="BMOD01000004">
    <property type="protein sequence ID" value="GGJ29402.1"/>
    <property type="molecule type" value="Genomic_DNA"/>
</dbReference>
<name>A0ABQ2CX78_9DEIO</name>
<reference evidence="2" key="1">
    <citation type="journal article" date="2019" name="Int. J. Syst. Evol. Microbiol.">
        <title>The Global Catalogue of Microorganisms (GCM) 10K type strain sequencing project: providing services to taxonomists for standard genome sequencing and annotation.</title>
        <authorList>
            <consortium name="The Broad Institute Genomics Platform"/>
            <consortium name="The Broad Institute Genome Sequencing Center for Infectious Disease"/>
            <person name="Wu L."/>
            <person name="Ma J."/>
        </authorList>
    </citation>
    <scope>NUCLEOTIDE SEQUENCE [LARGE SCALE GENOMIC DNA]</scope>
    <source>
        <strain evidence="2">JCM 14370</strain>
    </source>
</reference>
<evidence type="ECO:0008006" key="3">
    <source>
        <dbReference type="Google" id="ProtNLM"/>
    </source>
</evidence>
<dbReference type="Proteomes" id="UP000632222">
    <property type="component" value="Unassembled WGS sequence"/>
</dbReference>
<proteinExistence type="predicted"/>
<accession>A0ABQ2CX78</accession>
<comment type="caution">
    <text evidence="1">The sequence shown here is derived from an EMBL/GenBank/DDBJ whole genome shotgun (WGS) entry which is preliminary data.</text>
</comment>
<sequence>MAFLVFSTLSTAMAQVSLGVGATYQFLPGTNNLSNQGFFVQFDQDGLLIGSRIEAGLQGGNNPGFNLKAAVLADLPLAAGFRLKVGAGPELVRDTQTNNWAVNGYVFASPEYELALGFSAFAEVAYSKVLYTQVATPDGIAVKAGIRFSF</sequence>
<protein>
    <recommendedName>
        <fullName evidence="3">Outer membrane protein beta-barrel domain-containing protein</fullName>
    </recommendedName>
</protein>
<gene>
    <name evidence="1" type="ORF">GCM10008938_14400</name>
</gene>
<evidence type="ECO:0000313" key="1">
    <source>
        <dbReference type="EMBL" id="GGJ29402.1"/>
    </source>
</evidence>